<reference evidence="1 2" key="1">
    <citation type="submission" date="2016-11" db="EMBL/GenBank/DDBJ databases">
        <authorList>
            <person name="Jaros S."/>
            <person name="Januszkiewicz K."/>
            <person name="Wedrychowicz H."/>
        </authorList>
    </citation>
    <scope>NUCLEOTIDE SEQUENCE [LARGE SCALE GENOMIC DNA]</scope>
    <source>
        <strain evidence="1 2">DSM 45627</strain>
    </source>
</reference>
<accession>A0A1M5U6F9</accession>
<dbReference type="Proteomes" id="UP000186132">
    <property type="component" value="Unassembled WGS sequence"/>
</dbReference>
<name>A0A1M5U6F9_9ACTN</name>
<dbReference type="RefSeq" id="WP_143168297.1">
    <property type="nucleotide sequence ID" value="NZ_FQVU01000007.1"/>
</dbReference>
<dbReference type="EMBL" id="FQVU01000007">
    <property type="protein sequence ID" value="SHH58622.1"/>
    <property type="molecule type" value="Genomic_DNA"/>
</dbReference>
<evidence type="ECO:0000313" key="2">
    <source>
        <dbReference type="Proteomes" id="UP000186132"/>
    </source>
</evidence>
<proteinExistence type="predicted"/>
<keyword evidence="2" id="KW-1185">Reference proteome</keyword>
<dbReference type="OrthoDB" id="4869856at2"/>
<evidence type="ECO:0000313" key="1">
    <source>
        <dbReference type="EMBL" id="SHH58622.1"/>
    </source>
</evidence>
<dbReference type="AlphaFoldDB" id="A0A1M5U6F9"/>
<protein>
    <submittedName>
        <fullName evidence="1">Uncharacterized protein</fullName>
    </submittedName>
</protein>
<organism evidence="1 2">
    <name type="scientific">Jatrophihabitans endophyticus</name>
    <dbReference type="NCBI Taxonomy" id="1206085"/>
    <lineage>
        <taxon>Bacteria</taxon>
        <taxon>Bacillati</taxon>
        <taxon>Actinomycetota</taxon>
        <taxon>Actinomycetes</taxon>
        <taxon>Jatrophihabitantales</taxon>
        <taxon>Jatrophihabitantaceae</taxon>
        <taxon>Jatrophihabitans</taxon>
    </lineage>
</organism>
<gene>
    <name evidence="1" type="ORF">SAMN05443575_4151</name>
</gene>
<sequence length="121" mass="11972">MGPAPSGSKIRAGASAKLPAAVGGYSKQPASGPATIYENSNGDQVGVSFLSGSTYKTIVTALKQRKTAAGTGTCGTTDDPDNPTCYLDAADGVLNVSGGDAKTFPTIVAFANQLTAALGTT</sequence>